<evidence type="ECO:0000256" key="1">
    <source>
        <dbReference type="SAM" id="Phobius"/>
    </source>
</evidence>
<evidence type="ECO:0000313" key="2">
    <source>
        <dbReference type="EMBL" id="GBP31003.1"/>
    </source>
</evidence>
<accession>A0A4C1UWX2</accession>
<reference evidence="2 3" key="1">
    <citation type="journal article" date="2019" name="Commun. Biol.">
        <title>The bagworm genome reveals a unique fibroin gene that provides high tensile strength.</title>
        <authorList>
            <person name="Kono N."/>
            <person name="Nakamura H."/>
            <person name="Ohtoshi R."/>
            <person name="Tomita M."/>
            <person name="Numata K."/>
            <person name="Arakawa K."/>
        </authorList>
    </citation>
    <scope>NUCLEOTIDE SEQUENCE [LARGE SCALE GENOMIC DNA]</scope>
</reference>
<sequence length="90" mass="9943">MSSQEDSCTNQMNLIGATVLLYFVATTHVFSTQSLCSCDRRWVVERSTIKTMAPNTVFDGFEGSSDEFDGIVLSPRSLLCARAPPAVDRY</sequence>
<keyword evidence="1" id="KW-0812">Transmembrane</keyword>
<keyword evidence="3" id="KW-1185">Reference proteome</keyword>
<feature type="transmembrane region" description="Helical" evidence="1">
    <location>
        <begin position="12"/>
        <end position="31"/>
    </location>
</feature>
<dbReference type="Proteomes" id="UP000299102">
    <property type="component" value="Unassembled WGS sequence"/>
</dbReference>
<dbReference type="AlphaFoldDB" id="A0A4C1UWX2"/>
<comment type="caution">
    <text evidence="2">The sequence shown here is derived from an EMBL/GenBank/DDBJ whole genome shotgun (WGS) entry which is preliminary data.</text>
</comment>
<keyword evidence="1" id="KW-0472">Membrane</keyword>
<name>A0A4C1UWX2_EUMVA</name>
<gene>
    <name evidence="2" type="ORF">EVAR_81902_1</name>
</gene>
<protein>
    <submittedName>
        <fullName evidence="2">Uncharacterized protein</fullName>
    </submittedName>
</protein>
<evidence type="ECO:0000313" key="3">
    <source>
        <dbReference type="Proteomes" id="UP000299102"/>
    </source>
</evidence>
<dbReference type="EMBL" id="BGZK01000240">
    <property type="protein sequence ID" value="GBP31003.1"/>
    <property type="molecule type" value="Genomic_DNA"/>
</dbReference>
<organism evidence="2 3">
    <name type="scientific">Eumeta variegata</name>
    <name type="common">Bagworm moth</name>
    <name type="synonym">Eumeta japonica</name>
    <dbReference type="NCBI Taxonomy" id="151549"/>
    <lineage>
        <taxon>Eukaryota</taxon>
        <taxon>Metazoa</taxon>
        <taxon>Ecdysozoa</taxon>
        <taxon>Arthropoda</taxon>
        <taxon>Hexapoda</taxon>
        <taxon>Insecta</taxon>
        <taxon>Pterygota</taxon>
        <taxon>Neoptera</taxon>
        <taxon>Endopterygota</taxon>
        <taxon>Lepidoptera</taxon>
        <taxon>Glossata</taxon>
        <taxon>Ditrysia</taxon>
        <taxon>Tineoidea</taxon>
        <taxon>Psychidae</taxon>
        <taxon>Oiketicinae</taxon>
        <taxon>Eumeta</taxon>
    </lineage>
</organism>
<keyword evidence="1" id="KW-1133">Transmembrane helix</keyword>
<proteinExistence type="predicted"/>